<organism evidence="2 3">
    <name type="scientific">OM182 bacterium</name>
    <dbReference type="NCBI Taxonomy" id="2510334"/>
    <lineage>
        <taxon>Bacteria</taxon>
        <taxon>Pseudomonadati</taxon>
        <taxon>Pseudomonadota</taxon>
        <taxon>Gammaproteobacteria</taxon>
        <taxon>OMG group</taxon>
        <taxon>OM182 clade</taxon>
    </lineage>
</organism>
<accession>A0A520S345</accession>
<dbReference type="GO" id="GO:0008146">
    <property type="term" value="F:sulfotransferase activity"/>
    <property type="evidence" value="ECO:0007669"/>
    <property type="project" value="InterPro"/>
</dbReference>
<dbReference type="Pfam" id="PF00685">
    <property type="entry name" value="Sulfotransfer_1"/>
    <property type="match status" value="1"/>
</dbReference>
<name>A0A520S345_9GAMM</name>
<evidence type="ECO:0000313" key="2">
    <source>
        <dbReference type="EMBL" id="RZO76869.1"/>
    </source>
</evidence>
<protein>
    <recommendedName>
        <fullName evidence="1">Sulfotransferase domain-containing protein</fullName>
    </recommendedName>
</protein>
<dbReference type="Gene3D" id="3.40.50.300">
    <property type="entry name" value="P-loop containing nucleotide triphosphate hydrolases"/>
    <property type="match status" value="1"/>
</dbReference>
<comment type="caution">
    <text evidence="2">The sequence shown here is derived from an EMBL/GenBank/DDBJ whole genome shotgun (WGS) entry which is preliminary data.</text>
</comment>
<evidence type="ECO:0000313" key="3">
    <source>
        <dbReference type="Proteomes" id="UP000316199"/>
    </source>
</evidence>
<dbReference type="EMBL" id="SHAG01000007">
    <property type="protein sequence ID" value="RZO76869.1"/>
    <property type="molecule type" value="Genomic_DNA"/>
</dbReference>
<evidence type="ECO:0000259" key="1">
    <source>
        <dbReference type="Pfam" id="PF00685"/>
    </source>
</evidence>
<dbReference type="AlphaFoldDB" id="A0A520S345"/>
<proteinExistence type="predicted"/>
<reference evidence="2 3" key="1">
    <citation type="submission" date="2019-02" db="EMBL/GenBank/DDBJ databases">
        <title>Prokaryotic population dynamics and viral predation in marine succession experiment using metagenomics: the confinement effect.</title>
        <authorList>
            <person name="Haro-Moreno J.M."/>
            <person name="Rodriguez-Valera F."/>
            <person name="Lopez-Perez M."/>
        </authorList>
    </citation>
    <scope>NUCLEOTIDE SEQUENCE [LARGE SCALE GENOMIC DNA]</scope>
    <source>
        <strain evidence="2">MED-G157</strain>
    </source>
</reference>
<feature type="domain" description="Sulfotransferase" evidence="1">
    <location>
        <begin position="8"/>
        <end position="235"/>
    </location>
</feature>
<gene>
    <name evidence="2" type="ORF">EVA68_03230</name>
</gene>
<dbReference type="SUPFAM" id="SSF52540">
    <property type="entry name" value="P-loop containing nucleoside triphosphate hydrolases"/>
    <property type="match status" value="1"/>
</dbReference>
<sequence length="320" mass="36789">MSCFTLHIGFSKTGTTTLQRSVFQHHPQIYYLGKIYKSQHARQCLSADIYDFLTPLLWTTNEPYNRELSNKFLKDKLLPRVEPDQMILGSWEGLGQQGGESFLKSMIRLKDVFGQCKLLITIRNPITRLPSLYLQHLRGNQKQLADKFVTFEKWLSNQEAKLGGLKQIFDYRTYIELAINTLGSKNVGVFLYEQFDSEPEKYLCGISHFLDIDSSVVIKLAEGQRHHTRLFTSQVNKMEAINTSLIGRLLWRISSSTKKKRSIGFSDNEGIIETKVDHDLPASIDLSSEMLQLISKAAQDDNRWLVENLSLDLAEYDYPL</sequence>
<dbReference type="Proteomes" id="UP000316199">
    <property type="component" value="Unassembled WGS sequence"/>
</dbReference>
<dbReference type="InterPro" id="IPR027417">
    <property type="entry name" value="P-loop_NTPase"/>
</dbReference>
<dbReference type="InterPro" id="IPR000863">
    <property type="entry name" value="Sulfotransferase_dom"/>
</dbReference>